<dbReference type="RefSeq" id="WP_188459423.1">
    <property type="nucleotide sequence ID" value="NZ_BMGM01000012.1"/>
</dbReference>
<protein>
    <recommendedName>
        <fullName evidence="3">CarboxypepD_reg-like domain-containing protein</fullName>
    </recommendedName>
</protein>
<evidence type="ECO:0000313" key="2">
    <source>
        <dbReference type="Proteomes" id="UP000599179"/>
    </source>
</evidence>
<gene>
    <name evidence="1" type="ORF">GCM10010832_24350</name>
</gene>
<dbReference type="Proteomes" id="UP000599179">
    <property type="component" value="Unassembled WGS sequence"/>
</dbReference>
<keyword evidence="2" id="KW-1185">Reference proteome</keyword>
<name>A0ABQ1SJT4_9FLAO</name>
<evidence type="ECO:0008006" key="3">
    <source>
        <dbReference type="Google" id="ProtNLM"/>
    </source>
</evidence>
<dbReference type="SUPFAM" id="SSF49464">
    <property type="entry name" value="Carboxypeptidase regulatory domain-like"/>
    <property type="match status" value="1"/>
</dbReference>
<dbReference type="EMBL" id="BMGM01000012">
    <property type="protein sequence ID" value="GGE43507.1"/>
    <property type="molecule type" value="Genomic_DNA"/>
</dbReference>
<evidence type="ECO:0000313" key="1">
    <source>
        <dbReference type="EMBL" id="GGE43507.1"/>
    </source>
</evidence>
<sequence length="257" mass="29541">MKLQQILVYISLFLFSGVCIHAQSINLEGKIIADNEETAFVNIINLSQKTGSISNTKGEFNVSVHLNDTLIFSAVQFEKLEVVISEEIIQNEFLEVQLVEKNNLLREVVLNPYGLTGNLVEDAQNMPSYVFDYKAAGLKPPRKPLSQTERRLYTATSTSVDYILNSINGRIKKLRMLNEWSKLDDLKNDIQQRIPKTYFVTDLGIEEKYLEDFIYFCIEDNALKSYVQNNEDLEIIKYLRLKADAYKLLKANEISTH</sequence>
<reference evidence="2" key="1">
    <citation type="journal article" date="2019" name="Int. J. Syst. Evol. Microbiol.">
        <title>The Global Catalogue of Microorganisms (GCM) 10K type strain sequencing project: providing services to taxonomists for standard genome sequencing and annotation.</title>
        <authorList>
            <consortium name="The Broad Institute Genomics Platform"/>
            <consortium name="The Broad Institute Genome Sequencing Center for Infectious Disease"/>
            <person name="Wu L."/>
            <person name="Ma J."/>
        </authorList>
    </citation>
    <scope>NUCLEOTIDE SEQUENCE [LARGE SCALE GENOMIC DNA]</scope>
    <source>
        <strain evidence="2">CGMCC 1.12931</strain>
    </source>
</reference>
<accession>A0ABQ1SJT4</accession>
<comment type="caution">
    <text evidence="1">The sequence shown here is derived from an EMBL/GenBank/DDBJ whole genome shotgun (WGS) entry which is preliminary data.</text>
</comment>
<proteinExistence type="predicted"/>
<dbReference type="InterPro" id="IPR008969">
    <property type="entry name" value="CarboxyPept-like_regulatory"/>
</dbReference>
<dbReference type="Pfam" id="PF13715">
    <property type="entry name" value="CarbopepD_reg_2"/>
    <property type="match status" value="1"/>
</dbReference>
<organism evidence="1 2">
    <name type="scientific">Psychroflexus planctonicus</name>
    <dbReference type="NCBI Taxonomy" id="1526575"/>
    <lineage>
        <taxon>Bacteria</taxon>
        <taxon>Pseudomonadati</taxon>
        <taxon>Bacteroidota</taxon>
        <taxon>Flavobacteriia</taxon>
        <taxon>Flavobacteriales</taxon>
        <taxon>Flavobacteriaceae</taxon>
        <taxon>Psychroflexus</taxon>
    </lineage>
</organism>